<dbReference type="OrthoDB" id="5398721at2"/>
<dbReference type="AlphaFoldDB" id="A0A5K7YVP2"/>
<reference evidence="1 2" key="1">
    <citation type="submission" date="2019-11" db="EMBL/GenBank/DDBJ databases">
        <title>Comparative genomics of hydrocarbon-degrading Desulfosarcina strains.</title>
        <authorList>
            <person name="Watanabe M."/>
            <person name="Kojima H."/>
            <person name="Fukui M."/>
        </authorList>
    </citation>
    <scope>NUCLEOTIDE SEQUENCE [LARGE SCALE GENOMIC DNA]</scope>
    <source>
        <strain evidence="1 2">PL12</strain>
    </source>
</reference>
<evidence type="ECO:0000313" key="2">
    <source>
        <dbReference type="Proteomes" id="UP000427906"/>
    </source>
</evidence>
<proteinExistence type="predicted"/>
<evidence type="ECO:0008006" key="3">
    <source>
        <dbReference type="Google" id="ProtNLM"/>
    </source>
</evidence>
<keyword evidence="2" id="KW-1185">Reference proteome</keyword>
<name>A0A5K7YVP2_9BACT</name>
<sequence length="59" mass="6743">MKVIRWPELKEKLGGVSSVSVWRWTRDGLFPKSLKIGPNTAGWIESEVDDFLAQRAAER</sequence>
<dbReference type="Gene3D" id="1.10.238.160">
    <property type="match status" value="1"/>
</dbReference>
<dbReference type="RefSeq" id="WP_155319828.1">
    <property type="nucleotide sequence ID" value="NZ_AP021874.1"/>
</dbReference>
<evidence type="ECO:0000313" key="1">
    <source>
        <dbReference type="EMBL" id="BBO72073.1"/>
    </source>
</evidence>
<dbReference type="Proteomes" id="UP000427906">
    <property type="component" value="Chromosome"/>
</dbReference>
<accession>A0A5K7YVP2</accession>
<dbReference type="EMBL" id="AP021874">
    <property type="protein sequence ID" value="BBO72073.1"/>
    <property type="molecule type" value="Genomic_DNA"/>
</dbReference>
<dbReference type="InterPro" id="IPR010260">
    <property type="entry name" value="AlpA"/>
</dbReference>
<organism evidence="1 2">
    <name type="scientific">Desulfosarcina alkanivorans</name>
    <dbReference type="NCBI Taxonomy" id="571177"/>
    <lineage>
        <taxon>Bacteria</taxon>
        <taxon>Pseudomonadati</taxon>
        <taxon>Thermodesulfobacteriota</taxon>
        <taxon>Desulfobacteria</taxon>
        <taxon>Desulfobacterales</taxon>
        <taxon>Desulfosarcinaceae</taxon>
        <taxon>Desulfosarcina</taxon>
    </lineage>
</organism>
<dbReference type="Pfam" id="PF05930">
    <property type="entry name" value="Phage_AlpA"/>
    <property type="match status" value="1"/>
</dbReference>
<gene>
    <name evidence="1" type="ORF">DSCA_60030</name>
</gene>
<protein>
    <recommendedName>
        <fullName evidence="3">Transcriptional regulator</fullName>
    </recommendedName>
</protein>
<dbReference type="KEGG" id="dalk:DSCA_60030"/>